<dbReference type="GO" id="GO:0016020">
    <property type="term" value="C:membrane"/>
    <property type="evidence" value="ECO:0007669"/>
    <property type="project" value="InterPro"/>
</dbReference>
<protein>
    <submittedName>
        <fullName evidence="4">Histidine kinase</fullName>
    </submittedName>
</protein>
<evidence type="ECO:0000256" key="1">
    <source>
        <dbReference type="SAM" id="Coils"/>
    </source>
</evidence>
<dbReference type="Pfam" id="PF02518">
    <property type="entry name" value="HATPase_c"/>
    <property type="match status" value="1"/>
</dbReference>
<dbReference type="PANTHER" id="PTHR34220">
    <property type="entry name" value="SENSOR HISTIDINE KINASE YPDA"/>
    <property type="match status" value="1"/>
</dbReference>
<dbReference type="InterPro" id="IPR010559">
    <property type="entry name" value="Sig_transdc_His_kin_internal"/>
</dbReference>
<name>A0A7D5V8A0_9NEIS</name>
<dbReference type="SMART" id="SM00387">
    <property type="entry name" value="HATPase_c"/>
    <property type="match status" value="1"/>
</dbReference>
<dbReference type="InterPro" id="IPR036890">
    <property type="entry name" value="HATPase_C_sf"/>
</dbReference>
<feature type="domain" description="Histidine kinase" evidence="3">
    <location>
        <begin position="191"/>
        <end position="353"/>
    </location>
</feature>
<keyword evidence="2" id="KW-0472">Membrane</keyword>
<evidence type="ECO:0000259" key="3">
    <source>
        <dbReference type="PROSITE" id="PS50109"/>
    </source>
</evidence>
<dbReference type="Gene3D" id="3.30.565.10">
    <property type="entry name" value="Histidine kinase-like ATPase, C-terminal domain"/>
    <property type="match status" value="1"/>
</dbReference>
<feature type="transmembrane region" description="Helical" evidence="2">
    <location>
        <begin position="76"/>
        <end position="96"/>
    </location>
</feature>
<dbReference type="Proteomes" id="UP000510822">
    <property type="component" value="Chromosome"/>
</dbReference>
<dbReference type="InterPro" id="IPR005467">
    <property type="entry name" value="His_kinase_dom"/>
</dbReference>
<dbReference type="EMBL" id="CP058952">
    <property type="protein sequence ID" value="QLI80538.1"/>
    <property type="molecule type" value="Genomic_DNA"/>
</dbReference>
<dbReference type="KEGG" id="cfon:HZU75_02735"/>
<dbReference type="InterPro" id="IPR003594">
    <property type="entry name" value="HATPase_dom"/>
</dbReference>
<evidence type="ECO:0000313" key="4">
    <source>
        <dbReference type="EMBL" id="QLI80538.1"/>
    </source>
</evidence>
<gene>
    <name evidence="4" type="ORF">HZU75_02735</name>
</gene>
<organism evidence="4 5">
    <name type="scientific">Chitinibacter fontanus</name>
    <dbReference type="NCBI Taxonomy" id="1737446"/>
    <lineage>
        <taxon>Bacteria</taxon>
        <taxon>Pseudomonadati</taxon>
        <taxon>Pseudomonadota</taxon>
        <taxon>Betaproteobacteria</taxon>
        <taxon>Neisseriales</taxon>
        <taxon>Chitinibacteraceae</taxon>
        <taxon>Chitinibacter</taxon>
    </lineage>
</organism>
<feature type="transmembrane region" description="Helical" evidence="2">
    <location>
        <begin position="21"/>
        <end position="39"/>
    </location>
</feature>
<keyword evidence="4" id="KW-0418">Kinase</keyword>
<dbReference type="Pfam" id="PF06580">
    <property type="entry name" value="His_kinase"/>
    <property type="match status" value="1"/>
</dbReference>
<dbReference type="InterPro" id="IPR050640">
    <property type="entry name" value="Bact_2-comp_sensor_kinase"/>
</dbReference>
<dbReference type="AlphaFoldDB" id="A0A7D5V8A0"/>
<evidence type="ECO:0000313" key="5">
    <source>
        <dbReference type="Proteomes" id="UP000510822"/>
    </source>
</evidence>
<dbReference type="PROSITE" id="PS50109">
    <property type="entry name" value="HIS_KIN"/>
    <property type="match status" value="1"/>
</dbReference>
<dbReference type="PANTHER" id="PTHR34220:SF9">
    <property type="entry name" value="SIGNAL TRANSDUCTION HISTIDINE KINASE INTERNAL REGION DOMAIN-CONTAINING PROTEIN"/>
    <property type="match status" value="1"/>
</dbReference>
<feature type="coiled-coil region" evidence="1">
    <location>
        <begin position="134"/>
        <end position="166"/>
    </location>
</feature>
<dbReference type="RefSeq" id="WP_180307678.1">
    <property type="nucleotide sequence ID" value="NZ_CP058952.1"/>
</dbReference>
<feature type="transmembrane region" description="Helical" evidence="2">
    <location>
        <begin position="45"/>
        <end position="64"/>
    </location>
</feature>
<proteinExistence type="predicted"/>
<keyword evidence="2" id="KW-0812">Transmembrane</keyword>
<keyword evidence="5" id="KW-1185">Reference proteome</keyword>
<dbReference type="GO" id="GO:0000155">
    <property type="term" value="F:phosphorelay sensor kinase activity"/>
    <property type="evidence" value="ECO:0007669"/>
    <property type="project" value="InterPro"/>
</dbReference>
<feature type="transmembrane region" description="Helical" evidence="2">
    <location>
        <begin position="111"/>
        <end position="132"/>
    </location>
</feature>
<evidence type="ECO:0000256" key="2">
    <source>
        <dbReference type="SAM" id="Phobius"/>
    </source>
</evidence>
<keyword evidence="2" id="KW-1133">Transmembrane helix</keyword>
<dbReference type="SUPFAM" id="SSF55874">
    <property type="entry name" value="ATPase domain of HSP90 chaperone/DNA topoisomerase II/histidine kinase"/>
    <property type="match status" value="1"/>
</dbReference>
<keyword evidence="1" id="KW-0175">Coiled coil</keyword>
<sequence length="368" mass="40537">MPLFTNRNTSANIHWSREVGLLLLINTLIAIFLTVVQGLDCWAQNLLISHCIGCSIGFINFLLCKGQTNLSWSWRTPVAVILGIFAGFKLSTLFGAPDVLAIMLTQPDTQWRWIVTAIMVSFAACAFFVVFYHSLAYKNELEIAKREHAEAKQAEITAQLAMLQAQIEPHFLFNTLANVHSLITRDAALAQNMLEHLNDYLRASLSRTRQAQTSLADEVELIRALLAISQIRLGERLSYQIQIPADLLTAQLPPLLLQPLVENALEHGIEPALAGGTIQISAHANTESPIPLLILQVTDSGQGLQANQQAGKGVGLANVRARLQSLYGELGTLSLSHHQPHGVLAELRLPLQRNNDNAAHNLLDREKP</sequence>
<accession>A0A7D5V8A0</accession>
<reference evidence="4 5" key="1">
    <citation type="journal article" date="2016" name="Int. J. Syst. Evol. Microbiol.">
        <title>Chitinibacter fontanus sp. nov., isolated from a spring.</title>
        <authorList>
            <person name="Sheu S.Y."/>
            <person name="Li Y.S."/>
            <person name="Young C.C."/>
            <person name="Chen W.M."/>
        </authorList>
    </citation>
    <scope>NUCLEOTIDE SEQUENCE [LARGE SCALE GENOMIC DNA]</scope>
    <source>
        <strain evidence="4 5">STM-7</strain>
    </source>
</reference>
<keyword evidence="4" id="KW-0808">Transferase</keyword>